<feature type="signal peptide" evidence="3">
    <location>
        <begin position="1"/>
        <end position="23"/>
    </location>
</feature>
<keyword evidence="6" id="KW-1185">Reference proteome</keyword>
<evidence type="ECO:0000256" key="1">
    <source>
        <dbReference type="ARBA" id="ARBA00004370"/>
    </source>
</evidence>
<dbReference type="InterPro" id="IPR001466">
    <property type="entry name" value="Beta-lactam-related"/>
</dbReference>
<keyword evidence="3" id="KW-0732">Signal</keyword>
<evidence type="ECO:0000259" key="4">
    <source>
        <dbReference type="Pfam" id="PF00144"/>
    </source>
</evidence>
<reference evidence="5 6" key="1">
    <citation type="journal article" date="2015" name="Infect. Genet. Evol.">
        <title>Genomic sequences of six botulinum neurotoxin-producing strains representing three clostridial species illustrate the mobility and diversity of botulinum neurotoxin genes.</title>
        <authorList>
            <person name="Smith T.J."/>
            <person name="Hill K.K."/>
            <person name="Xie G."/>
            <person name="Foley B.T."/>
            <person name="Williamson C.H."/>
            <person name="Foster J.T."/>
            <person name="Johnson S.L."/>
            <person name="Chertkov O."/>
            <person name="Teshima H."/>
            <person name="Gibbons H.S."/>
            <person name="Johnsky L.A."/>
            <person name="Karavis M.A."/>
            <person name="Smith L.A."/>
        </authorList>
    </citation>
    <scope>NUCLEOTIDE SEQUENCE [LARGE SCALE GENOMIC DNA]</scope>
    <source>
        <strain evidence="5 6">CDC 2741</strain>
    </source>
</reference>
<dbReference type="Gene3D" id="3.40.710.10">
    <property type="entry name" value="DD-peptidase/beta-lactamase superfamily"/>
    <property type="match status" value="1"/>
</dbReference>
<dbReference type="SUPFAM" id="SSF56601">
    <property type="entry name" value="beta-lactamase/transpeptidase-like"/>
    <property type="match status" value="1"/>
</dbReference>
<dbReference type="OrthoDB" id="9797709at2"/>
<dbReference type="EMBL" id="AYSO01000013">
    <property type="protein sequence ID" value="KIE47715.1"/>
    <property type="molecule type" value="Genomic_DNA"/>
</dbReference>
<dbReference type="GO" id="GO:0016020">
    <property type="term" value="C:membrane"/>
    <property type="evidence" value="ECO:0007669"/>
    <property type="project" value="UniProtKB-SubCell"/>
</dbReference>
<feature type="domain" description="Beta-lactamase-related" evidence="4">
    <location>
        <begin position="59"/>
        <end position="373"/>
    </location>
</feature>
<dbReference type="AlphaFoldDB" id="A0A0C1UKA8"/>
<dbReference type="STRING" id="29341.RSJ17_17535"/>
<dbReference type="PANTHER" id="PTHR46825:SF11">
    <property type="entry name" value="PENICILLIN-BINDING PROTEIN 4"/>
    <property type="match status" value="1"/>
</dbReference>
<organism evidence="5 6">
    <name type="scientific">Clostridium argentinense CDC 2741</name>
    <dbReference type="NCBI Taxonomy" id="1418104"/>
    <lineage>
        <taxon>Bacteria</taxon>
        <taxon>Bacillati</taxon>
        <taxon>Bacillota</taxon>
        <taxon>Clostridia</taxon>
        <taxon>Eubacteriales</taxon>
        <taxon>Clostridiaceae</taxon>
        <taxon>Clostridium</taxon>
    </lineage>
</organism>
<evidence type="ECO:0000313" key="5">
    <source>
        <dbReference type="EMBL" id="KIE47715.1"/>
    </source>
</evidence>
<gene>
    <name evidence="5" type="primary">pbpE</name>
    <name evidence="5" type="ORF">U732_3687</name>
</gene>
<comment type="subcellular location">
    <subcellularLocation>
        <location evidence="1">Membrane</location>
    </subcellularLocation>
</comment>
<dbReference type="Proteomes" id="UP000031366">
    <property type="component" value="Unassembled WGS sequence"/>
</dbReference>
<dbReference type="InterPro" id="IPR050491">
    <property type="entry name" value="AmpC-like"/>
</dbReference>
<dbReference type="PANTHER" id="PTHR46825">
    <property type="entry name" value="D-ALANYL-D-ALANINE-CARBOXYPEPTIDASE/ENDOPEPTIDASE AMPH"/>
    <property type="match status" value="1"/>
</dbReference>
<dbReference type="Pfam" id="PF00144">
    <property type="entry name" value="Beta-lactamase"/>
    <property type="match status" value="1"/>
</dbReference>
<dbReference type="PROSITE" id="PS51257">
    <property type="entry name" value="PROKAR_LIPOPROTEIN"/>
    <property type="match status" value="1"/>
</dbReference>
<protein>
    <submittedName>
        <fullName evidence="5">Penicillin-binding protein 4</fullName>
    </submittedName>
</protein>
<dbReference type="InterPro" id="IPR012338">
    <property type="entry name" value="Beta-lactam/transpept-like"/>
</dbReference>
<name>A0A0C1UKA8_9CLOT</name>
<keyword evidence="2" id="KW-0472">Membrane</keyword>
<comment type="caution">
    <text evidence="5">The sequence shown here is derived from an EMBL/GenBank/DDBJ whole genome shotgun (WGS) entry which is preliminary data.</text>
</comment>
<evidence type="ECO:0000256" key="3">
    <source>
        <dbReference type="SAM" id="SignalP"/>
    </source>
</evidence>
<evidence type="ECO:0000256" key="2">
    <source>
        <dbReference type="ARBA" id="ARBA00023136"/>
    </source>
</evidence>
<accession>A0A0C1UKA8</accession>
<sequence length="483" mass="54846">MKKYSKVLIIVIGLALMGATLSACGNSNIEANKAEEKNENQTNINKDLMDKYINDAYKRGVFNGTVLLAKGDQIIYENAIGFANQKNKKNLNIDTVFELASVSKQFTASSIMILRDQGKLSLSDKLEKYFPEIPYKGITVKNLLNHTSGLPDYMDWVEQNGRKNNTIPDNEIMEKFIVESKLPVQFEPNEGWDYSNTGYSLLALIVEKSSGLSYEEFLKKEIFEPAGMKDSQVYHRRLNGEKIDNYAYGYVYENGKYILPDDSEGYSEVIPLDGIEGDGAVNSTVHDMLKWSLALKEGKILSHETQEEMYTPTAYNHGKIEYYGYGWSIRNDEKMGRIILHSGGWPGYSTDFVRYIDKDLTFIFLSNIETPNEWGSATFMYGLNSIIRGEEPSPIRDFKELLDKNPSTSQYPSFCGKYEKNVEVFMKENKLFANLPGLDQAVELLPTVDGYFITDVGYSLTFENQRIVIDPKSLYSSVLNKEV</sequence>
<dbReference type="RefSeq" id="WP_052267989.1">
    <property type="nucleotide sequence ID" value="NZ_AYSO01000013.1"/>
</dbReference>
<evidence type="ECO:0000313" key="6">
    <source>
        <dbReference type="Proteomes" id="UP000031366"/>
    </source>
</evidence>
<feature type="chain" id="PRO_5039630458" evidence="3">
    <location>
        <begin position="24"/>
        <end position="483"/>
    </location>
</feature>
<proteinExistence type="predicted"/>